<reference evidence="2 3" key="1">
    <citation type="submission" date="2021-12" db="EMBL/GenBank/DDBJ databases">
        <title>Discovery of the Pendulisporaceae a myxobacterial family with distinct sporulation behavior and unique specialized metabolism.</title>
        <authorList>
            <person name="Garcia R."/>
            <person name="Popoff A."/>
            <person name="Bader C.D."/>
            <person name="Loehr J."/>
            <person name="Walesch S."/>
            <person name="Walt C."/>
            <person name="Boldt J."/>
            <person name="Bunk B."/>
            <person name="Haeckl F.J.F.P.J."/>
            <person name="Gunesch A.P."/>
            <person name="Birkelbach J."/>
            <person name="Nuebel U."/>
            <person name="Pietschmann T."/>
            <person name="Bach T."/>
            <person name="Mueller R."/>
        </authorList>
    </citation>
    <scope>NUCLEOTIDE SEQUENCE [LARGE SCALE GENOMIC DNA]</scope>
    <source>
        <strain evidence="2 3">MSr12523</strain>
    </source>
</reference>
<name>A0ABZ2K6H6_9BACT</name>
<dbReference type="Proteomes" id="UP001379533">
    <property type="component" value="Chromosome"/>
</dbReference>
<evidence type="ECO:0000313" key="3">
    <source>
        <dbReference type="Proteomes" id="UP001379533"/>
    </source>
</evidence>
<gene>
    <name evidence="2" type="ORF">LZC95_48570</name>
</gene>
<evidence type="ECO:0000313" key="2">
    <source>
        <dbReference type="EMBL" id="WXA94288.1"/>
    </source>
</evidence>
<sequence>MKVMTQLSFSFVIGCFGLLAGCSSDTTGDDPELNPVQAADVPVATLADARPCNENEQPKQIRFVLAPGAVICYGGLVGALRIDDIYVTGVQAGGYSGYVTCDNNHQIKFSPHEVYYPKCNVRWLGITPPW</sequence>
<organism evidence="2 3">
    <name type="scientific">Pendulispora brunnea</name>
    <dbReference type="NCBI Taxonomy" id="2905690"/>
    <lineage>
        <taxon>Bacteria</taxon>
        <taxon>Pseudomonadati</taxon>
        <taxon>Myxococcota</taxon>
        <taxon>Myxococcia</taxon>
        <taxon>Myxococcales</taxon>
        <taxon>Sorangiineae</taxon>
        <taxon>Pendulisporaceae</taxon>
        <taxon>Pendulispora</taxon>
    </lineage>
</organism>
<dbReference type="RefSeq" id="WP_394844889.1">
    <property type="nucleotide sequence ID" value="NZ_CP089982.1"/>
</dbReference>
<protein>
    <recommendedName>
        <fullName evidence="4">Lipoprotein</fullName>
    </recommendedName>
</protein>
<keyword evidence="1" id="KW-0732">Signal</keyword>
<dbReference type="EMBL" id="CP089982">
    <property type="protein sequence ID" value="WXA94288.1"/>
    <property type="molecule type" value="Genomic_DNA"/>
</dbReference>
<feature type="chain" id="PRO_5046252778" description="Lipoprotein" evidence="1">
    <location>
        <begin position="21"/>
        <end position="130"/>
    </location>
</feature>
<keyword evidence="3" id="KW-1185">Reference proteome</keyword>
<evidence type="ECO:0000256" key="1">
    <source>
        <dbReference type="SAM" id="SignalP"/>
    </source>
</evidence>
<accession>A0ABZ2K6H6</accession>
<proteinExistence type="predicted"/>
<feature type="signal peptide" evidence="1">
    <location>
        <begin position="1"/>
        <end position="20"/>
    </location>
</feature>
<dbReference type="PROSITE" id="PS51257">
    <property type="entry name" value="PROKAR_LIPOPROTEIN"/>
    <property type="match status" value="1"/>
</dbReference>
<evidence type="ECO:0008006" key="4">
    <source>
        <dbReference type="Google" id="ProtNLM"/>
    </source>
</evidence>